<proteinExistence type="predicted"/>
<dbReference type="GeneID" id="95624002"/>
<organism evidence="3 4">
    <name type="scientific">Streptomyces chrestomyceticus JCM 4735</name>
    <dbReference type="NCBI Taxonomy" id="1306181"/>
    <lineage>
        <taxon>Bacteria</taxon>
        <taxon>Bacillati</taxon>
        <taxon>Actinomycetota</taxon>
        <taxon>Actinomycetes</taxon>
        <taxon>Kitasatosporales</taxon>
        <taxon>Streptomycetaceae</taxon>
        <taxon>Streptomyces</taxon>
    </lineage>
</organism>
<dbReference type="CDD" id="cd00085">
    <property type="entry name" value="HNHc"/>
    <property type="match status" value="1"/>
</dbReference>
<reference evidence="3 4" key="1">
    <citation type="submission" date="2018-11" db="EMBL/GenBank/DDBJ databases">
        <title>Whole genome sequence of Streptomyces chrestomyceticus NBRC 13444(T).</title>
        <authorList>
            <person name="Komaki H."/>
            <person name="Tamura T."/>
        </authorList>
    </citation>
    <scope>NUCLEOTIDE SEQUENCE [LARGE SCALE GENOMIC DNA]</scope>
    <source>
        <strain evidence="3 4">NBRC 13444</strain>
    </source>
</reference>
<evidence type="ECO:0000256" key="1">
    <source>
        <dbReference type="SAM" id="MobiDB-lite"/>
    </source>
</evidence>
<dbReference type="SUPFAM" id="SSF54060">
    <property type="entry name" value="His-Me finger endonucleases"/>
    <property type="match status" value="1"/>
</dbReference>
<dbReference type="Pfam" id="PF13392">
    <property type="entry name" value="HNH_3"/>
    <property type="match status" value="1"/>
</dbReference>
<keyword evidence="3" id="KW-0378">Hydrolase</keyword>
<keyword evidence="3" id="KW-0255">Endonuclease</keyword>
<dbReference type="GO" id="GO:0004519">
    <property type="term" value="F:endonuclease activity"/>
    <property type="evidence" value="ECO:0007669"/>
    <property type="project" value="UniProtKB-KW"/>
</dbReference>
<feature type="region of interest" description="Disordered" evidence="1">
    <location>
        <begin position="270"/>
        <end position="290"/>
    </location>
</feature>
<protein>
    <submittedName>
        <fullName evidence="3">HNH endonuclease</fullName>
    </submittedName>
</protein>
<gene>
    <name evidence="3" type="ORF">OEIGOIKO_05190</name>
</gene>
<dbReference type="InterPro" id="IPR003615">
    <property type="entry name" value="HNH_nuc"/>
</dbReference>
<dbReference type="OrthoDB" id="2085958at2"/>
<dbReference type="AlphaFoldDB" id="A0A7U9KZ20"/>
<accession>A0A7U9KZ20</accession>
<feature type="domain" description="HNH nuclease" evidence="2">
    <location>
        <begin position="239"/>
        <end position="259"/>
    </location>
</feature>
<keyword evidence="3" id="KW-0540">Nuclease</keyword>
<comment type="caution">
    <text evidence="3">The sequence shown here is derived from an EMBL/GenBank/DDBJ whole genome shotgun (WGS) entry which is preliminary data.</text>
</comment>
<dbReference type="InterPro" id="IPR044925">
    <property type="entry name" value="His-Me_finger_sf"/>
</dbReference>
<evidence type="ECO:0000313" key="4">
    <source>
        <dbReference type="Proteomes" id="UP000287830"/>
    </source>
</evidence>
<dbReference type="EMBL" id="BHZC01000001">
    <property type="protein sequence ID" value="GCD37397.1"/>
    <property type="molecule type" value="Genomic_DNA"/>
</dbReference>
<dbReference type="Proteomes" id="UP000287830">
    <property type="component" value="Unassembled WGS sequence"/>
</dbReference>
<sequence>MTAHRRYARDLLTRTAAVSTGPVDILRRLGTPSGSGTLHYLRRRLAHYGIDTTHFIDEQLPPRPPQTYTKQRLEEAAARSHSIRDMLEYLGVPPYDSAYSHIRGKLTRFGISTAHFTGRGTRAELLPRDELAAAVTGSQSRAATLRRLGRPVTTSSRRLLDRSITAYGLSTAHFTGQGHARGCPSPTRMPADDVLRRRAPGSRRTKTSLLRRALDDKAVPRQCGACGLGETWQGRRLVLEIDHINGDRLDNRIGNLRYLCPSCHSQTRTFGRRSARIEDPSTDAQQGTVE</sequence>
<evidence type="ECO:0000313" key="3">
    <source>
        <dbReference type="EMBL" id="GCD37397.1"/>
    </source>
</evidence>
<dbReference type="RefSeq" id="WP_125046734.1">
    <property type="nucleotide sequence ID" value="NZ_BHZC01000001.1"/>
</dbReference>
<name>A0A7U9KZ20_9ACTN</name>
<evidence type="ECO:0000259" key="2">
    <source>
        <dbReference type="Pfam" id="PF13392"/>
    </source>
</evidence>